<comment type="caution">
    <text evidence="2">The sequence shown here is derived from an EMBL/GenBank/DDBJ whole genome shotgun (WGS) entry which is preliminary data.</text>
</comment>
<evidence type="ECO:0000256" key="1">
    <source>
        <dbReference type="SAM" id="MobiDB-lite"/>
    </source>
</evidence>
<name>A0A8H7UEC7_MORIS</name>
<accession>A0A8H7UEC7</accession>
<reference evidence="2" key="1">
    <citation type="submission" date="2020-12" db="EMBL/GenBank/DDBJ databases">
        <title>Metabolic potential, ecology and presence of endohyphal bacteria is reflected in genomic diversity of Mucoromycotina.</title>
        <authorList>
            <person name="Muszewska A."/>
            <person name="Okrasinska A."/>
            <person name="Steczkiewicz K."/>
            <person name="Drgas O."/>
            <person name="Orlowska M."/>
            <person name="Perlinska-Lenart U."/>
            <person name="Aleksandrzak-Piekarczyk T."/>
            <person name="Szatraj K."/>
            <person name="Zielenkiewicz U."/>
            <person name="Pilsyk S."/>
            <person name="Malc E."/>
            <person name="Mieczkowski P."/>
            <person name="Kruszewska J.S."/>
            <person name="Biernat P."/>
            <person name="Pawlowska J."/>
        </authorList>
    </citation>
    <scope>NUCLEOTIDE SEQUENCE</scope>
    <source>
        <strain evidence="2">WA0000067209</strain>
    </source>
</reference>
<protein>
    <submittedName>
        <fullName evidence="2">Uncharacterized protein</fullName>
    </submittedName>
</protein>
<feature type="region of interest" description="Disordered" evidence="1">
    <location>
        <begin position="66"/>
        <end position="118"/>
    </location>
</feature>
<gene>
    <name evidence="2" type="ORF">INT43_007502</name>
</gene>
<dbReference type="EMBL" id="JAEPQZ010000004">
    <property type="protein sequence ID" value="KAG2182571.1"/>
    <property type="molecule type" value="Genomic_DNA"/>
</dbReference>
<evidence type="ECO:0000313" key="3">
    <source>
        <dbReference type="Proteomes" id="UP000654370"/>
    </source>
</evidence>
<dbReference type="OrthoDB" id="10299953at2759"/>
<sequence length="118" mass="13230">MIIRERIPTPKRLNKDIHCPDHPGDPKWIDLDEWRQLRETTAIEMQKEEPLAVRFRLDSSSWGAVNEDATDAGWGMPNAASSQPWGTVNQSANDSGWGAPTNSTSSNQGWETQGNKTR</sequence>
<dbReference type="Proteomes" id="UP000654370">
    <property type="component" value="Unassembled WGS sequence"/>
</dbReference>
<dbReference type="AlphaFoldDB" id="A0A8H7UEC7"/>
<keyword evidence="3" id="KW-1185">Reference proteome</keyword>
<evidence type="ECO:0000313" key="2">
    <source>
        <dbReference type="EMBL" id="KAG2182571.1"/>
    </source>
</evidence>
<organism evidence="2 3">
    <name type="scientific">Mortierella isabellina</name>
    <name type="common">Filamentous fungus</name>
    <name type="synonym">Umbelopsis isabellina</name>
    <dbReference type="NCBI Taxonomy" id="91625"/>
    <lineage>
        <taxon>Eukaryota</taxon>
        <taxon>Fungi</taxon>
        <taxon>Fungi incertae sedis</taxon>
        <taxon>Mucoromycota</taxon>
        <taxon>Mucoromycotina</taxon>
        <taxon>Umbelopsidomycetes</taxon>
        <taxon>Umbelopsidales</taxon>
        <taxon>Umbelopsidaceae</taxon>
        <taxon>Umbelopsis</taxon>
    </lineage>
</organism>
<proteinExistence type="predicted"/>
<feature type="compositionally biased region" description="Polar residues" evidence="1">
    <location>
        <begin position="79"/>
        <end position="118"/>
    </location>
</feature>
<feature type="region of interest" description="Disordered" evidence="1">
    <location>
        <begin position="1"/>
        <end position="27"/>
    </location>
</feature>